<dbReference type="OrthoDB" id="2418081at2759"/>
<dbReference type="InterPro" id="IPR050565">
    <property type="entry name" value="LYPA1-2/EST-like"/>
</dbReference>
<comment type="similarity">
    <text evidence="1">Belongs to the AB hydrolase superfamily. AB hydrolase 2 family.</text>
</comment>
<reference evidence="3" key="1">
    <citation type="submission" date="2019-04" db="EMBL/GenBank/DDBJ databases">
        <title>Friends and foes A comparative genomics studyof 23 Aspergillus species from section Flavi.</title>
        <authorList>
            <consortium name="DOE Joint Genome Institute"/>
            <person name="Kjaerbolling I."/>
            <person name="Vesth T."/>
            <person name="Frisvad J.C."/>
            <person name="Nybo J.L."/>
            <person name="Theobald S."/>
            <person name="Kildgaard S."/>
            <person name="Isbrandt T."/>
            <person name="Kuo A."/>
            <person name="Sato A."/>
            <person name="Lyhne E.K."/>
            <person name="Kogle M.E."/>
            <person name="Wiebenga A."/>
            <person name="Kun R.S."/>
            <person name="Lubbers R.J."/>
            <person name="Makela M.R."/>
            <person name="Barry K."/>
            <person name="Chovatia M."/>
            <person name="Clum A."/>
            <person name="Daum C."/>
            <person name="Haridas S."/>
            <person name="He G."/>
            <person name="LaButti K."/>
            <person name="Lipzen A."/>
            <person name="Mondo S."/>
            <person name="Riley R."/>
            <person name="Salamov A."/>
            <person name="Simmons B.A."/>
            <person name="Magnuson J.K."/>
            <person name="Henrissat B."/>
            <person name="Mortensen U.H."/>
            <person name="Larsen T.O."/>
            <person name="Devries R.P."/>
            <person name="Grigoriev I.V."/>
            <person name="Machida M."/>
            <person name="Baker S.E."/>
            <person name="Andersen M.R."/>
        </authorList>
    </citation>
    <scope>NUCLEOTIDE SEQUENCE [LARGE SCALE GENOMIC DNA]</scope>
    <source>
        <strain evidence="3">IBT 14317</strain>
    </source>
</reference>
<dbReference type="GO" id="GO:0052689">
    <property type="term" value="F:carboxylic ester hydrolase activity"/>
    <property type="evidence" value="ECO:0007669"/>
    <property type="project" value="TreeGrafter"/>
</dbReference>
<dbReference type="InterPro" id="IPR003140">
    <property type="entry name" value="PLipase/COase/thioEstase"/>
</dbReference>
<feature type="domain" description="Phospholipase/carboxylesterase/thioesterase" evidence="2">
    <location>
        <begin position="41"/>
        <end position="208"/>
    </location>
</feature>
<accession>A0A5N7BYY8</accession>
<evidence type="ECO:0000259" key="2">
    <source>
        <dbReference type="Pfam" id="PF02230"/>
    </source>
</evidence>
<dbReference type="Gene3D" id="3.40.50.1820">
    <property type="entry name" value="alpha/beta hydrolase"/>
    <property type="match status" value="1"/>
</dbReference>
<name>A0A5N7BYY8_PETAA</name>
<keyword evidence="3" id="KW-0378">Hydrolase</keyword>
<dbReference type="PANTHER" id="PTHR10655:SF63">
    <property type="entry name" value="PHOSPHOLIPASE_CARBOXYLESTERASE_THIOESTERASE DOMAIN-CONTAINING PROTEIN"/>
    <property type="match status" value="1"/>
</dbReference>
<dbReference type="SUPFAM" id="SSF53474">
    <property type="entry name" value="alpha/beta-Hydrolases"/>
    <property type="match status" value="1"/>
</dbReference>
<organism evidence="3">
    <name type="scientific">Petromyces alliaceus</name>
    <name type="common">Aspergillus alliaceus</name>
    <dbReference type="NCBI Taxonomy" id="209559"/>
    <lineage>
        <taxon>Eukaryota</taxon>
        <taxon>Fungi</taxon>
        <taxon>Dikarya</taxon>
        <taxon>Ascomycota</taxon>
        <taxon>Pezizomycotina</taxon>
        <taxon>Eurotiomycetes</taxon>
        <taxon>Eurotiomycetidae</taxon>
        <taxon>Eurotiales</taxon>
        <taxon>Aspergillaceae</taxon>
        <taxon>Aspergillus</taxon>
        <taxon>Aspergillus subgen. Circumdati</taxon>
    </lineage>
</organism>
<sequence>MPFPEPYVHLLQDSHTHPAILLPGRRSTGPEFAELFSSKSPKGHNLSSSLPNWHICSWFDAYSQDDIHERQDLQVDGIKESVTHILSILYNRIGRLGGKTRHVYLGRISQGMATALRTLICATNQIRRPLGGFVGFCGWFPFAQQVEDLFQSHGSDDAWFPADPDRQAARVLQQIRIPVQWHEFTGADSDGHWIKVPEGFDQILQFLEESNSRA</sequence>
<dbReference type="Pfam" id="PF02230">
    <property type="entry name" value="Abhydrolase_2"/>
    <property type="match status" value="1"/>
</dbReference>
<proteinExistence type="inferred from homology"/>
<dbReference type="AlphaFoldDB" id="A0A5N7BYY8"/>
<gene>
    <name evidence="3" type="ORF">BDV23DRAFT_175083</name>
</gene>
<dbReference type="PANTHER" id="PTHR10655">
    <property type="entry name" value="LYSOPHOSPHOLIPASE-RELATED"/>
    <property type="match status" value="1"/>
</dbReference>
<evidence type="ECO:0000313" key="3">
    <source>
        <dbReference type="EMBL" id="KAE8386853.1"/>
    </source>
</evidence>
<protein>
    <submittedName>
        <fullName evidence="3">Alpha/Beta hydrolase protein</fullName>
    </submittedName>
</protein>
<dbReference type="Proteomes" id="UP000326877">
    <property type="component" value="Unassembled WGS sequence"/>
</dbReference>
<evidence type="ECO:0000256" key="1">
    <source>
        <dbReference type="ARBA" id="ARBA00006499"/>
    </source>
</evidence>
<dbReference type="GO" id="GO:0008474">
    <property type="term" value="F:palmitoyl-(protein) hydrolase activity"/>
    <property type="evidence" value="ECO:0007669"/>
    <property type="project" value="TreeGrafter"/>
</dbReference>
<dbReference type="GO" id="GO:0005737">
    <property type="term" value="C:cytoplasm"/>
    <property type="evidence" value="ECO:0007669"/>
    <property type="project" value="TreeGrafter"/>
</dbReference>
<dbReference type="InterPro" id="IPR029058">
    <property type="entry name" value="AB_hydrolase_fold"/>
</dbReference>
<dbReference type="EMBL" id="ML735303">
    <property type="protein sequence ID" value="KAE8386853.1"/>
    <property type="molecule type" value="Genomic_DNA"/>
</dbReference>